<keyword evidence="6" id="KW-0647">Proteasome</keyword>
<comment type="subcellular location">
    <subcellularLocation>
        <location evidence="1">Cytoplasm</location>
    </subcellularLocation>
</comment>
<organism evidence="9 11">
    <name type="scientific">Coptotermes formosanus</name>
    <name type="common">Formosan subterranean termite</name>
    <dbReference type="NCBI Taxonomy" id="36987"/>
    <lineage>
        <taxon>Eukaryota</taxon>
        <taxon>Metazoa</taxon>
        <taxon>Ecdysozoa</taxon>
        <taxon>Arthropoda</taxon>
        <taxon>Hexapoda</taxon>
        <taxon>Insecta</taxon>
        <taxon>Pterygota</taxon>
        <taxon>Neoptera</taxon>
        <taxon>Polyneoptera</taxon>
        <taxon>Dictyoptera</taxon>
        <taxon>Blattodea</taxon>
        <taxon>Blattoidea</taxon>
        <taxon>Termitoidae</taxon>
        <taxon>Rhinotermitidae</taxon>
        <taxon>Coptotermes</taxon>
    </lineage>
</organism>
<evidence type="ECO:0000256" key="5">
    <source>
        <dbReference type="ARBA" id="ARBA00022840"/>
    </source>
</evidence>
<dbReference type="Pfam" id="PF00004">
    <property type="entry name" value="AAA"/>
    <property type="match status" value="1"/>
</dbReference>
<reference evidence="11" key="2">
    <citation type="submission" date="2020-01" db="EMBL/GenBank/DDBJ databases">
        <title>Draft genome sequence of the Termite Coptotermes fromosanus.</title>
        <authorList>
            <person name="Itakura S."/>
            <person name="Yosikawa Y."/>
            <person name="Umezawa K."/>
        </authorList>
    </citation>
    <scope>NUCLEOTIDE SEQUENCE [LARGE SCALE GENOMIC DNA]</scope>
</reference>
<feature type="domain" description="ATPase AAA-type core" evidence="8">
    <location>
        <begin position="2"/>
        <end position="110"/>
    </location>
</feature>
<dbReference type="FunFam" id="3.40.50.300:FF:000033">
    <property type="entry name" value="26S protease regulatory subunit 6B"/>
    <property type="match status" value="1"/>
</dbReference>
<dbReference type="GO" id="GO:0016887">
    <property type="term" value="F:ATP hydrolysis activity"/>
    <property type="evidence" value="ECO:0007669"/>
    <property type="project" value="InterPro"/>
</dbReference>
<evidence type="ECO:0000313" key="10">
    <source>
        <dbReference type="EMBL" id="GFG32542.1"/>
    </source>
</evidence>
<dbReference type="PANTHER" id="PTHR23073">
    <property type="entry name" value="26S PROTEASOME REGULATORY SUBUNIT"/>
    <property type="match status" value="1"/>
</dbReference>
<evidence type="ECO:0000256" key="6">
    <source>
        <dbReference type="ARBA" id="ARBA00022942"/>
    </source>
</evidence>
<dbReference type="AlphaFoldDB" id="A0A6L2PJ61"/>
<dbReference type="GO" id="GO:0000502">
    <property type="term" value="C:proteasome complex"/>
    <property type="evidence" value="ECO:0007669"/>
    <property type="project" value="UniProtKB-KW"/>
</dbReference>
<dbReference type="GO" id="GO:0005737">
    <property type="term" value="C:cytoplasm"/>
    <property type="evidence" value="ECO:0007669"/>
    <property type="project" value="UniProtKB-SubCell"/>
</dbReference>
<dbReference type="Gene3D" id="3.40.50.300">
    <property type="entry name" value="P-loop containing nucleotide triphosphate hydrolases"/>
    <property type="match status" value="1"/>
</dbReference>
<sequence length="156" mass="17754">AFIRVVGSEFVQKYLGEGPRMVRDVFRLAKENSPAIIFIDEIDAIATKRFDAQTGADREVQRILLELLNQMDGFDQTTNVKVIMATNRADTLDPALLRPGRLDRKIEFPLPDRRQKRLVFSTITSKMNLSEEVDLEDYVARPDRISGADINAICQE</sequence>
<dbReference type="InterPro" id="IPR050221">
    <property type="entry name" value="26S_Proteasome_ATPase"/>
</dbReference>
<keyword evidence="4 7" id="KW-0547">Nucleotide-binding</keyword>
<dbReference type="GO" id="GO:0005524">
    <property type="term" value="F:ATP binding"/>
    <property type="evidence" value="ECO:0007669"/>
    <property type="project" value="UniProtKB-KW"/>
</dbReference>
<dbReference type="InterPro" id="IPR003959">
    <property type="entry name" value="ATPase_AAA_core"/>
</dbReference>
<feature type="non-terminal residue" evidence="9">
    <location>
        <position position="1"/>
    </location>
</feature>
<evidence type="ECO:0000313" key="9">
    <source>
        <dbReference type="EMBL" id="GFG30635.1"/>
    </source>
</evidence>
<dbReference type="EMBL" id="BLKM01007447">
    <property type="protein sequence ID" value="GFG30635.1"/>
    <property type="molecule type" value="Genomic_DNA"/>
</dbReference>
<proteinExistence type="inferred from homology"/>
<reference evidence="9" key="1">
    <citation type="journal article" date="2020" name="J. Asia-Pac. Entomol.">
        <title>Draft genome sequence of the termite, Coptotermes formosanus: Genetic insights into the pyruvate dehydrogenase complex of the termite.</title>
        <authorList>
            <person name="Itakura S."/>
            <person name="Yosikawa Y."/>
            <person name="Togami Y."/>
            <person name="Umezawa K."/>
        </authorList>
    </citation>
    <scope>NUCLEOTIDE SEQUENCE</scope>
    <source>
        <tissue evidence="9">Head</tissue>
    </source>
</reference>
<dbReference type="Proteomes" id="UP000502823">
    <property type="component" value="Unassembled WGS sequence"/>
</dbReference>
<evidence type="ECO:0000256" key="7">
    <source>
        <dbReference type="RuleBase" id="RU003651"/>
    </source>
</evidence>
<keyword evidence="11" id="KW-1185">Reference proteome</keyword>
<evidence type="ECO:0000256" key="1">
    <source>
        <dbReference type="ARBA" id="ARBA00004496"/>
    </source>
</evidence>
<keyword evidence="3" id="KW-0963">Cytoplasm</keyword>
<evidence type="ECO:0000256" key="4">
    <source>
        <dbReference type="ARBA" id="ARBA00022741"/>
    </source>
</evidence>
<keyword evidence="5 7" id="KW-0067">ATP-binding</keyword>
<dbReference type="PROSITE" id="PS00674">
    <property type="entry name" value="AAA"/>
    <property type="match status" value="1"/>
</dbReference>
<dbReference type="InterPro" id="IPR027417">
    <property type="entry name" value="P-loop_NTPase"/>
</dbReference>
<dbReference type="InterPro" id="IPR003960">
    <property type="entry name" value="ATPase_AAA_CS"/>
</dbReference>
<dbReference type="SUPFAM" id="SSF52540">
    <property type="entry name" value="P-loop containing nucleoside triphosphate hydrolases"/>
    <property type="match status" value="1"/>
</dbReference>
<evidence type="ECO:0000259" key="8">
    <source>
        <dbReference type="Pfam" id="PF00004"/>
    </source>
</evidence>
<name>A0A6L2PJ61_COPFO</name>
<evidence type="ECO:0000256" key="2">
    <source>
        <dbReference type="ARBA" id="ARBA00006914"/>
    </source>
</evidence>
<comment type="similarity">
    <text evidence="2 7">Belongs to the AAA ATPase family.</text>
</comment>
<dbReference type="OrthoDB" id="10255768at2759"/>
<evidence type="ECO:0000256" key="3">
    <source>
        <dbReference type="ARBA" id="ARBA00022490"/>
    </source>
</evidence>
<gene>
    <name evidence="10" type="ORF">Cfor_00434</name>
    <name evidence="9" type="ORF">Cfor_01476</name>
</gene>
<accession>A0A6L2PJ61</accession>
<dbReference type="InParanoid" id="A0A6L2PJ61"/>
<dbReference type="Gene3D" id="1.10.8.60">
    <property type="match status" value="1"/>
</dbReference>
<evidence type="ECO:0000313" key="11">
    <source>
        <dbReference type="Proteomes" id="UP000502823"/>
    </source>
</evidence>
<comment type="caution">
    <text evidence="9">The sequence shown here is derived from an EMBL/GenBank/DDBJ whole genome shotgun (WGS) entry which is preliminary data.</text>
</comment>
<dbReference type="EMBL" id="BLKM01011232">
    <property type="protein sequence ID" value="GFG32542.1"/>
    <property type="molecule type" value="Genomic_DNA"/>
</dbReference>
<feature type="non-terminal residue" evidence="9">
    <location>
        <position position="156"/>
    </location>
</feature>
<protein>
    <recommendedName>
        <fullName evidence="8">ATPase AAA-type core domain-containing protein</fullName>
    </recommendedName>
</protein>